<dbReference type="Gene3D" id="2.160.20.10">
    <property type="entry name" value="Single-stranded right-handed beta-helix, Pectin lyase-like"/>
    <property type="match status" value="1"/>
</dbReference>
<comment type="caution">
    <text evidence="3">The sequence shown here is derived from an EMBL/GenBank/DDBJ whole genome shotgun (WGS) entry which is preliminary data.</text>
</comment>
<dbReference type="Proteomes" id="UP000565572">
    <property type="component" value="Unassembled WGS sequence"/>
</dbReference>
<reference evidence="3 4" key="1">
    <citation type="submission" date="2020-08" db="EMBL/GenBank/DDBJ databases">
        <title>Sequencing the genomes of 1000 actinobacteria strains.</title>
        <authorList>
            <person name="Klenk H.-P."/>
        </authorList>
    </citation>
    <scope>NUCLEOTIDE SEQUENCE [LARGE SCALE GENOMIC DNA]</scope>
    <source>
        <strain evidence="3 4">DSM 11053</strain>
    </source>
</reference>
<feature type="domain" description="Right handed beta helix" evidence="2">
    <location>
        <begin position="144"/>
        <end position="266"/>
    </location>
</feature>
<name>A0A7W5JU30_9ACTN</name>
<dbReference type="Pfam" id="PF13229">
    <property type="entry name" value="Beta_helix"/>
    <property type="match status" value="1"/>
</dbReference>
<dbReference type="AlphaFoldDB" id="A0A7W5JU30"/>
<feature type="region of interest" description="Disordered" evidence="1">
    <location>
        <begin position="1"/>
        <end position="48"/>
    </location>
</feature>
<dbReference type="InterPro" id="IPR039448">
    <property type="entry name" value="Beta_helix"/>
</dbReference>
<organism evidence="3 4">
    <name type="scientific">Microlunatus antarcticus</name>
    <dbReference type="NCBI Taxonomy" id="53388"/>
    <lineage>
        <taxon>Bacteria</taxon>
        <taxon>Bacillati</taxon>
        <taxon>Actinomycetota</taxon>
        <taxon>Actinomycetes</taxon>
        <taxon>Propionibacteriales</taxon>
        <taxon>Propionibacteriaceae</taxon>
        <taxon>Microlunatus</taxon>
    </lineage>
</organism>
<sequence length="373" mass="39202">MAAPVATAAPRAAAAPTSPAAAPAPTTVAPAPPLTPESFGAVGDGSTDDTAALQRSLDALRPGDTLAIGDGKVYRHTDILTVRTPDVRIVGQGTLLATNEARSEVFVDADRVEVDDITLRMQTTTRRWGAFEQMKLRLGARTGIVVRRVVIDGSAAAGIYLWGSSSFLLEDVQVHDTRADGIHLTGPTHDGTVRRALVERSGDDGVAVVSYRNDRVPVARVLIDRPTVRGNTWGRGVSVVGGDDITLRDVKVQASSAAAIYIASEGDPWNTFAPKRVRVQTADLQGSNTASGVDHGAFLIYSGNPSSPPRDISADHVTISDTRRGASSQVGVRADGGCAIVHVSLYKFTVRGGGNVFSANVPSDVYTRTSWVG</sequence>
<dbReference type="InterPro" id="IPR011050">
    <property type="entry name" value="Pectin_lyase_fold/virulence"/>
</dbReference>
<dbReference type="InterPro" id="IPR006626">
    <property type="entry name" value="PbH1"/>
</dbReference>
<dbReference type="SMART" id="SM00710">
    <property type="entry name" value="PbH1"/>
    <property type="match status" value="6"/>
</dbReference>
<evidence type="ECO:0000313" key="3">
    <source>
        <dbReference type="EMBL" id="MBB3326230.1"/>
    </source>
</evidence>
<accession>A0A7W5JU30</accession>
<proteinExistence type="predicted"/>
<dbReference type="SUPFAM" id="SSF51126">
    <property type="entry name" value="Pectin lyase-like"/>
    <property type="match status" value="1"/>
</dbReference>
<feature type="compositionally biased region" description="Low complexity" evidence="1">
    <location>
        <begin position="1"/>
        <end position="29"/>
    </location>
</feature>
<evidence type="ECO:0000259" key="2">
    <source>
        <dbReference type="Pfam" id="PF13229"/>
    </source>
</evidence>
<evidence type="ECO:0000313" key="4">
    <source>
        <dbReference type="Proteomes" id="UP000565572"/>
    </source>
</evidence>
<dbReference type="InterPro" id="IPR012334">
    <property type="entry name" value="Pectin_lyas_fold"/>
</dbReference>
<gene>
    <name evidence="3" type="ORF">FHX39_001174</name>
</gene>
<dbReference type="RefSeq" id="WP_183337213.1">
    <property type="nucleotide sequence ID" value="NZ_JACHZG010000001.1"/>
</dbReference>
<dbReference type="EMBL" id="JACHZG010000001">
    <property type="protein sequence ID" value="MBB3326230.1"/>
    <property type="molecule type" value="Genomic_DNA"/>
</dbReference>
<protein>
    <recommendedName>
        <fullName evidence="2">Right handed beta helix domain-containing protein</fullName>
    </recommendedName>
</protein>
<keyword evidence="4" id="KW-1185">Reference proteome</keyword>
<evidence type="ECO:0000256" key="1">
    <source>
        <dbReference type="SAM" id="MobiDB-lite"/>
    </source>
</evidence>